<dbReference type="SUPFAM" id="SSF53850">
    <property type="entry name" value="Periplasmic binding protein-like II"/>
    <property type="match status" value="1"/>
</dbReference>
<protein>
    <submittedName>
        <fullName evidence="5">Extracellular solute-binding protein</fullName>
    </submittedName>
</protein>
<organism evidence="5 6">
    <name type="scientific">Paenibacillus hexagrammi</name>
    <dbReference type="NCBI Taxonomy" id="2908839"/>
    <lineage>
        <taxon>Bacteria</taxon>
        <taxon>Bacillati</taxon>
        <taxon>Bacillota</taxon>
        <taxon>Bacilli</taxon>
        <taxon>Bacillales</taxon>
        <taxon>Paenibacillaceae</taxon>
        <taxon>Paenibacillus</taxon>
    </lineage>
</organism>
<dbReference type="Gene3D" id="3.40.190.10">
    <property type="entry name" value="Periplasmic binding protein-like II"/>
    <property type="match status" value="2"/>
</dbReference>
<dbReference type="InterPro" id="IPR006059">
    <property type="entry name" value="SBP"/>
</dbReference>
<dbReference type="PROSITE" id="PS51257">
    <property type="entry name" value="PROKAR_LIPOPROTEIN"/>
    <property type="match status" value="1"/>
</dbReference>
<name>A0ABY3SPN3_9BACL</name>
<evidence type="ECO:0000256" key="3">
    <source>
        <dbReference type="ARBA" id="ARBA00022729"/>
    </source>
</evidence>
<reference evidence="5 6" key="1">
    <citation type="journal article" date="2024" name="Int. J. Syst. Evol. Microbiol.">
        <title>Paenibacillus hexagrammi sp. nov., a novel bacterium isolated from the gut content of Hexagrammos agrammus.</title>
        <authorList>
            <person name="Jung H.K."/>
            <person name="Kim D.G."/>
            <person name="Zin H."/>
            <person name="Park J."/>
            <person name="Jung H."/>
            <person name="Kim Y.O."/>
            <person name="Kong H.J."/>
            <person name="Kim J.W."/>
            <person name="Kim Y.S."/>
        </authorList>
    </citation>
    <scope>NUCLEOTIDE SEQUENCE [LARGE SCALE GENOMIC DNA]</scope>
    <source>
        <strain evidence="5 6">YPD9-1</strain>
    </source>
</reference>
<keyword evidence="2" id="KW-0813">Transport</keyword>
<evidence type="ECO:0000313" key="6">
    <source>
        <dbReference type="Proteomes" id="UP001649230"/>
    </source>
</evidence>
<dbReference type="EMBL" id="CP090978">
    <property type="protein sequence ID" value="UJF35495.1"/>
    <property type="molecule type" value="Genomic_DNA"/>
</dbReference>
<evidence type="ECO:0000256" key="1">
    <source>
        <dbReference type="ARBA" id="ARBA00008520"/>
    </source>
</evidence>
<gene>
    <name evidence="5" type="ORF">L0M14_10550</name>
</gene>
<dbReference type="Proteomes" id="UP001649230">
    <property type="component" value="Chromosome"/>
</dbReference>
<feature type="chain" id="PRO_5045582306" evidence="4">
    <location>
        <begin position="23"/>
        <end position="416"/>
    </location>
</feature>
<accession>A0ABY3SPN3</accession>
<keyword evidence="3 4" id="KW-0732">Signal</keyword>
<keyword evidence="6" id="KW-1185">Reference proteome</keyword>
<evidence type="ECO:0000256" key="2">
    <source>
        <dbReference type="ARBA" id="ARBA00022448"/>
    </source>
</evidence>
<sequence length="416" mass="46547">MKKLIGALLISMLLLLSACTNGGSEISKVKLTMWTTTSKEETAFFQEQIHAFQVEHPEIQVTLSQRPFPFATHEFKTSILGDQGIDVFRADNSWIPEYAALGILYQLDSIASQEELSCFVPSALNAASYQGHVLGFPSVTEVPALLYNKELLKQAGFTHPPETMDELSVMAKALTVGSQYGIFVTEDSYFALPYLWAFGGGMVTDDRKIEIATAQSQQAFAFMRQLRQDGVTQPYPDFVDWYNKMMKDFQDGKVAMMMNGPWAIHDVLQGKSFTDSANLGIAPIPKGPLGQGSPIGGHSFVINKYSRHPKESYELIRYLTSAETQVKQSRIFKTLPTQKAAYEDPSLASDFIFQGFKQQLESAKSLPKIPENSKLYRDFTPHVHAMLLGKETVQEGVLSIERSWFELLRLKDDPAK</sequence>
<proteinExistence type="inferred from homology"/>
<dbReference type="PANTHER" id="PTHR30061">
    <property type="entry name" value="MALTOSE-BINDING PERIPLASMIC PROTEIN"/>
    <property type="match status" value="1"/>
</dbReference>
<dbReference type="PANTHER" id="PTHR30061:SF50">
    <property type="entry name" value="MALTOSE_MALTODEXTRIN-BINDING PERIPLASMIC PROTEIN"/>
    <property type="match status" value="1"/>
</dbReference>
<comment type="similarity">
    <text evidence="1">Belongs to the bacterial solute-binding protein 1 family.</text>
</comment>
<dbReference type="RefSeq" id="WP_235122061.1">
    <property type="nucleotide sequence ID" value="NZ_CP090978.1"/>
</dbReference>
<feature type="signal peptide" evidence="4">
    <location>
        <begin position="1"/>
        <end position="22"/>
    </location>
</feature>
<evidence type="ECO:0000313" key="5">
    <source>
        <dbReference type="EMBL" id="UJF35495.1"/>
    </source>
</evidence>
<dbReference type="Pfam" id="PF13416">
    <property type="entry name" value="SBP_bac_8"/>
    <property type="match status" value="1"/>
</dbReference>
<evidence type="ECO:0000256" key="4">
    <source>
        <dbReference type="SAM" id="SignalP"/>
    </source>
</evidence>